<dbReference type="PANTHER" id="PTHR14969:SF62">
    <property type="entry name" value="DECAPRENYLPHOSPHORYL-5-PHOSPHORIBOSE PHOSPHATASE RV3807C-RELATED"/>
    <property type="match status" value="1"/>
</dbReference>
<dbReference type="SMART" id="SM00014">
    <property type="entry name" value="acidPPc"/>
    <property type="match status" value="1"/>
</dbReference>
<dbReference type="AlphaFoldDB" id="A0A541B9N4"/>
<accession>A0A541B9N4</accession>
<dbReference type="PANTHER" id="PTHR14969">
    <property type="entry name" value="SPHINGOSINE-1-PHOSPHATE PHOSPHOHYDROLASE"/>
    <property type="match status" value="1"/>
</dbReference>
<evidence type="ECO:0000256" key="5">
    <source>
        <dbReference type="ARBA" id="ARBA00022989"/>
    </source>
</evidence>
<keyword evidence="10" id="KW-1185">Reference proteome</keyword>
<dbReference type="OrthoDB" id="5243958at2"/>
<reference evidence="9 10" key="1">
    <citation type="submission" date="2019-06" db="EMBL/GenBank/DDBJ databases">
        <title>Rhodococcus spaelei sp. nov., isolated from a cave.</title>
        <authorList>
            <person name="Lee S.D."/>
        </authorList>
    </citation>
    <scope>NUCLEOTIDE SEQUENCE [LARGE SCALE GENOMIC DNA]</scope>
    <source>
        <strain evidence="9 10">C9-5</strain>
    </source>
</reference>
<dbReference type="Gene3D" id="1.20.144.10">
    <property type="entry name" value="Phosphatidic acid phosphatase type 2/haloperoxidase"/>
    <property type="match status" value="1"/>
</dbReference>
<dbReference type="GO" id="GO:0005886">
    <property type="term" value="C:plasma membrane"/>
    <property type="evidence" value="ECO:0007669"/>
    <property type="project" value="UniProtKB-SubCell"/>
</dbReference>
<dbReference type="EMBL" id="VIGH01000004">
    <property type="protein sequence ID" value="TQF69040.1"/>
    <property type="molecule type" value="Genomic_DNA"/>
</dbReference>
<evidence type="ECO:0000259" key="8">
    <source>
        <dbReference type="SMART" id="SM00014"/>
    </source>
</evidence>
<evidence type="ECO:0000313" key="10">
    <source>
        <dbReference type="Proteomes" id="UP000316256"/>
    </source>
</evidence>
<organism evidence="9 10">
    <name type="scientific">Rhodococcus spelaei</name>
    <dbReference type="NCBI Taxonomy" id="2546320"/>
    <lineage>
        <taxon>Bacteria</taxon>
        <taxon>Bacillati</taxon>
        <taxon>Actinomycetota</taxon>
        <taxon>Actinomycetes</taxon>
        <taxon>Mycobacteriales</taxon>
        <taxon>Nocardiaceae</taxon>
        <taxon>Rhodococcus</taxon>
    </lineage>
</organism>
<evidence type="ECO:0000256" key="7">
    <source>
        <dbReference type="SAM" id="Phobius"/>
    </source>
</evidence>
<protein>
    <submittedName>
        <fullName evidence="9">Phosphatase PAP2 family protein</fullName>
    </submittedName>
</protein>
<sequence>MSRFRQMQARHLALPRNWPLGLAALIVAAGILGVFGPWDMSENPIIRASTSLYTSIDSATASWPSAAGTLSDLVAEAGLFALAGMLALVLWWGRGDARTLAVGIAAGAGAVGSAIATLAVKSVVTEERPCTAIPGVHALSECPPLGDWSFPSNHSGIAAALATAVVLAGYAAGRVWLSVLAVLTALVVGLSRVVSGVHYPHDVAAGLVFGSCITLACAVALTPVTAMLVRRFVPLHGEPGPAHGREPVSS</sequence>
<keyword evidence="3 7" id="KW-0812">Transmembrane</keyword>
<dbReference type="InterPro" id="IPR000326">
    <property type="entry name" value="PAP2/HPO"/>
</dbReference>
<feature type="transmembrane region" description="Helical" evidence="7">
    <location>
        <begin position="100"/>
        <end position="120"/>
    </location>
</feature>
<dbReference type="Proteomes" id="UP000316256">
    <property type="component" value="Unassembled WGS sequence"/>
</dbReference>
<feature type="transmembrane region" description="Helical" evidence="7">
    <location>
        <begin position="205"/>
        <end position="229"/>
    </location>
</feature>
<keyword evidence="4" id="KW-0378">Hydrolase</keyword>
<feature type="domain" description="Phosphatidic acid phosphatase type 2/haloperoxidase" evidence="8">
    <location>
        <begin position="101"/>
        <end position="218"/>
    </location>
</feature>
<dbReference type="Pfam" id="PF01569">
    <property type="entry name" value="PAP2"/>
    <property type="match status" value="1"/>
</dbReference>
<evidence type="ECO:0000256" key="6">
    <source>
        <dbReference type="ARBA" id="ARBA00023136"/>
    </source>
</evidence>
<comment type="caution">
    <text evidence="9">The sequence shown here is derived from an EMBL/GenBank/DDBJ whole genome shotgun (WGS) entry which is preliminary data.</text>
</comment>
<dbReference type="InterPro" id="IPR036938">
    <property type="entry name" value="PAP2/HPO_sf"/>
</dbReference>
<feature type="transmembrane region" description="Helical" evidence="7">
    <location>
        <begin position="20"/>
        <end position="38"/>
    </location>
</feature>
<evidence type="ECO:0000256" key="2">
    <source>
        <dbReference type="ARBA" id="ARBA00022475"/>
    </source>
</evidence>
<dbReference type="SUPFAM" id="SSF48317">
    <property type="entry name" value="Acid phosphatase/Vanadium-dependent haloperoxidase"/>
    <property type="match status" value="1"/>
</dbReference>
<evidence type="ECO:0000256" key="3">
    <source>
        <dbReference type="ARBA" id="ARBA00022692"/>
    </source>
</evidence>
<feature type="transmembrane region" description="Helical" evidence="7">
    <location>
        <begin position="179"/>
        <end position="199"/>
    </location>
</feature>
<evidence type="ECO:0000313" key="9">
    <source>
        <dbReference type="EMBL" id="TQF69040.1"/>
    </source>
</evidence>
<gene>
    <name evidence="9" type="ORF">FK531_09665</name>
</gene>
<feature type="transmembrane region" description="Helical" evidence="7">
    <location>
        <begin position="154"/>
        <end position="172"/>
    </location>
</feature>
<keyword evidence="6 7" id="KW-0472">Membrane</keyword>
<keyword evidence="5 7" id="KW-1133">Transmembrane helix</keyword>
<name>A0A541B9N4_9NOCA</name>
<dbReference type="GO" id="GO:0016787">
    <property type="term" value="F:hydrolase activity"/>
    <property type="evidence" value="ECO:0007669"/>
    <property type="project" value="UniProtKB-KW"/>
</dbReference>
<proteinExistence type="predicted"/>
<evidence type="ECO:0000256" key="4">
    <source>
        <dbReference type="ARBA" id="ARBA00022801"/>
    </source>
</evidence>
<feature type="transmembrane region" description="Helical" evidence="7">
    <location>
        <begin position="73"/>
        <end position="93"/>
    </location>
</feature>
<comment type="subcellular location">
    <subcellularLocation>
        <location evidence="1">Cell membrane</location>
        <topology evidence="1">Multi-pass membrane protein</topology>
    </subcellularLocation>
</comment>
<evidence type="ECO:0000256" key="1">
    <source>
        <dbReference type="ARBA" id="ARBA00004651"/>
    </source>
</evidence>
<keyword evidence="2" id="KW-1003">Cell membrane</keyword>